<gene>
    <name evidence="2" type="ORF">C7B77_22730</name>
</gene>
<name>A0A2T1FZN9_9CYAN</name>
<comment type="caution">
    <text evidence="2">The sequence shown here is derived from an EMBL/GenBank/DDBJ whole genome shotgun (WGS) entry which is preliminary data.</text>
</comment>
<dbReference type="EMBL" id="PVWO01000397">
    <property type="protein sequence ID" value="PSB50459.1"/>
    <property type="molecule type" value="Genomic_DNA"/>
</dbReference>
<evidence type="ECO:0000313" key="2">
    <source>
        <dbReference type="EMBL" id="PSB50459.1"/>
    </source>
</evidence>
<keyword evidence="3" id="KW-1185">Reference proteome</keyword>
<evidence type="ECO:0000256" key="1">
    <source>
        <dbReference type="SAM" id="MobiDB-lite"/>
    </source>
</evidence>
<accession>A0A2T1FZN9</accession>
<evidence type="ECO:0000313" key="3">
    <source>
        <dbReference type="Proteomes" id="UP000238937"/>
    </source>
</evidence>
<protein>
    <submittedName>
        <fullName evidence="2">Uncharacterized protein</fullName>
    </submittedName>
</protein>
<feature type="region of interest" description="Disordered" evidence="1">
    <location>
        <begin position="45"/>
        <end position="65"/>
    </location>
</feature>
<reference evidence="2 3" key="1">
    <citation type="submission" date="2018-03" db="EMBL/GenBank/DDBJ databases">
        <title>The ancient ancestry and fast evolution of plastids.</title>
        <authorList>
            <person name="Moore K.R."/>
            <person name="Magnabosco C."/>
            <person name="Momper L."/>
            <person name="Gold D.A."/>
            <person name="Bosak T."/>
            <person name="Fournier G.P."/>
        </authorList>
    </citation>
    <scope>NUCLEOTIDE SEQUENCE [LARGE SCALE GENOMIC DNA]</scope>
    <source>
        <strain evidence="2 3">CCALA 037</strain>
    </source>
</reference>
<feature type="compositionally biased region" description="Polar residues" evidence="1">
    <location>
        <begin position="47"/>
        <end position="65"/>
    </location>
</feature>
<dbReference type="Proteomes" id="UP000238937">
    <property type="component" value="Unassembled WGS sequence"/>
</dbReference>
<dbReference type="AlphaFoldDB" id="A0A2T1FZN9"/>
<proteinExistence type="predicted"/>
<organism evidence="2 3">
    <name type="scientific">Chamaesiphon polymorphus CCALA 037</name>
    <dbReference type="NCBI Taxonomy" id="2107692"/>
    <lineage>
        <taxon>Bacteria</taxon>
        <taxon>Bacillati</taxon>
        <taxon>Cyanobacteriota</taxon>
        <taxon>Cyanophyceae</taxon>
        <taxon>Gomontiellales</taxon>
        <taxon>Chamaesiphonaceae</taxon>
        <taxon>Chamaesiphon</taxon>
    </lineage>
</organism>
<sequence length="65" mass="6595">MMAVGVSGVGRGGLGVGGWGLGVGSWELGVSGVMNIIVAQNKRSDLKSATPNETRSLNPQLSIIN</sequence>